<proteinExistence type="inferred from homology"/>
<dbReference type="GO" id="GO:0047580">
    <property type="term" value="F:4-hydroxyproline epimerase activity"/>
    <property type="evidence" value="ECO:0007669"/>
    <property type="project" value="UniProtKB-EC"/>
</dbReference>
<evidence type="ECO:0000313" key="7">
    <source>
        <dbReference type="Proteomes" id="UP000244081"/>
    </source>
</evidence>
<keyword evidence="7" id="KW-1185">Reference proteome</keyword>
<reference evidence="6 7" key="1">
    <citation type="submission" date="2018-04" db="EMBL/GenBank/DDBJ databases">
        <title>Genomic Encyclopedia of Archaeal and Bacterial Type Strains, Phase II (KMG-II): from individual species to whole genera.</title>
        <authorList>
            <person name="Goeker M."/>
        </authorList>
    </citation>
    <scope>NUCLEOTIDE SEQUENCE [LARGE SCALE GENOMIC DNA]</scope>
    <source>
        <strain evidence="6 7">DSM 23382</strain>
    </source>
</reference>
<dbReference type="Proteomes" id="UP000244081">
    <property type="component" value="Unassembled WGS sequence"/>
</dbReference>
<comment type="caution">
    <text evidence="6">The sequence shown here is derived from an EMBL/GenBank/DDBJ whole genome shotgun (WGS) entry which is preliminary data.</text>
</comment>
<gene>
    <name evidence="6" type="ORF">C8N35_1011118</name>
</gene>
<accession>A0A2T5VH52</accession>
<dbReference type="PANTHER" id="PTHR33442:SF1">
    <property type="entry name" value="TRANS-3-HYDROXY-L-PROLINE DEHYDRATASE"/>
    <property type="match status" value="1"/>
</dbReference>
<dbReference type="SFLD" id="SFLDS00028">
    <property type="entry name" value="Proline_Racemase"/>
    <property type="match status" value="1"/>
</dbReference>
<dbReference type="InterPro" id="IPR008794">
    <property type="entry name" value="Pro_racemase_fam"/>
</dbReference>
<dbReference type="Gene3D" id="3.10.310.10">
    <property type="entry name" value="Diaminopimelate Epimerase, Chain A, domain 1"/>
    <property type="match status" value="2"/>
</dbReference>
<dbReference type="OrthoDB" id="181267at2"/>
<feature type="region of interest" description="Disordered" evidence="5">
    <location>
        <begin position="1"/>
        <end position="22"/>
    </location>
</feature>
<dbReference type="RefSeq" id="WP_107988550.1">
    <property type="nucleotide sequence ID" value="NZ_QAYG01000001.1"/>
</dbReference>
<comment type="similarity">
    <text evidence="1">Belongs to the proline racemase family.</text>
</comment>
<dbReference type="EMBL" id="QAYG01000001">
    <property type="protein sequence ID" value="PTW63068.1"/>
    <property type="molecule type" value="Genomic_DNA"/>
</dbReference>
<dbReference type="PIRSF" id="PIRSF029792">
    <property type="entry name" value="Pro_racemase"/>
    <property type="match status" value="1"/>
</dbReference>
<dbReference type="EC" id="5.1.1.8" evidence="4"/>
<sequence length="310" mass="32550">MHVIDSHTGGEPTRVILDGGPDLGSGPLAERAARLATEHRAFYRSVILEPRGQVAMVCALLVEPVDPTCVTGVIYFDAEAVLGMCGHGTIGLAATLVHMGRIGLGKHRIETPVGVVTVDVRDANTVTVTNIESRRDRTGVSVEVEGLGTVTGDIAYGGNCFFIVDPSPIPVISSNIRRLTDAAVAVREALLAQGLGGADGMPVDHVIFYGPAETAEGHSRNFVLCPDDAYDRSPCGTGSSARLACLAAEGRLAEGEEIVQESIIGSTYRLSYRTGPNGGVIPSITGKAYVMAESNLLFLPEDPFRQGIAP</sequence>
<evidence type="ECO:0000256" key="4">
    <source>
        <dbReference type="ARBA" id="ARBA00039135"/>
    </source>
</evidence>
<dbReference type="Pfam" id="PF05544">
    <property type="entry name" value="Pro_racemase"/>
    <property type="match status" value="1"/>
</dbReference>
<evidence type="ECO:0000256" key="5">
    <source>
        <dbReference type="SAM" id="MobiDB-lite"/>
    </source>
</evidence>
<organism evidence="6 7">
    <name type="scientific">Breoghania corrubedonensis</name>
    <dbReference type="NCBI Taxonomy" id="665038"/>
    <lineage>
        <taxon>Bacteria</taxon>
        <taxon>Pseudomonadati</taxon>
        <taxon>Pseudomonadota</taxon>
        <taxon>Alphaproteobacteria</taxon>
        <taxon>Hyphomicrobiales</taxon>
        <taxon>Stappiaceae</taxon>
        <taxon>Breoghania</taxon>
    </lineage>
</organism>
<dbReference type="PANTHER" id="PTHR33442">
    <property type="entry name" value="TRANS-3-HYDROXY-L-PROLINE DEHYDRATASE"/>
    <property type="match status" value="1"/>
</dbReference>
<dbReference type="SUPFAM" id="SSF54506">
    <property type="entry name" value="Diaminopimelate epimerase-like"/>
    <property type="match status" value="1"/>
</dbReference>
<evidence type="ECO:0000313" key="6">
    <source>
        <dbReference type="EMBL" id="PTW63068.1"/>
    </source>
</evidence>
<dbReference type="AlphaFoldDB" id="A0A2T5VH52"/>
<protein>
    <recommendedName>
        <fullName evidence="4">4-hydroxyproline epimerase</fullName>
        <ecNumber evidence="4">5.1.1.8</ecNumber>
    </recommendedName>
</protein>
<name>A0A2T5VH52_9HYPH</name>
<evidence type="ECO:0000256" key="1">
    <source>
        <dbReference type="ARBA" id="ARBA00007529"/>
    </source>
</evidence>
<keyword evidence="2" id="KW-0413">Isomerase</keyword>
<comment type="catalytic activity">
    <reaction evidence="3">
        <text>trans-4-hydroxy-L-proline = cis-4-hydroxy-D-proline</text>
        <dbReference type="Rhea" id="RHEA:21152"/>
        <dbReference type="ChEBI" id="CHEBI:57690"/>
        <dbReference type="ChEBI" id="CHEBI:58375"/>
        <dbReference type="EC" id="5.1.1.8"/>
    </reaction>
</comment>
<evidence type="ECO:0000256" key="2">
    <source>
        <dbReference type="ARBA" id="ARBA00023235"/>
    </source>
</evidence>
<evidence type="ECO:0000256" key="3">
    <source>
        <dbReference type="ARBA" id="ARBA00035826"/>
    </source>
</evidence>